<evidence type="ECO:0000313" key="1">
    <source>
        <dbReference type="EMBL" id="QOV08368.1"/>
    </source>
</evidence>
<dbReference type="Proteomes" id="UP000594029">
    <property type="component" value="Segment"/>
</dbReference>
<proteinExistence type="predicted"/>
<accession>A0A7U3RYB9</accession>
<dbReference type="EMBL" id="MW084976">
    <property type="protein sequence ID" value="QOV08368.1"/>
    <property type="molecule type" value="Genomic_DNA"/>
</dbReference>
<gene>
    <name evidence="1" type="ORF">Kirov_169</name>
</gene>
<name>A0A7U3RYB9_9CAUD</name>
<organism evidence="1 2">
    <name type="scientific">Bacillus phage Kirov</name>
    <dbReference type="NCBI Taxonomy" id="2783539"/>
    <lineage>
        <taxon>Viruses</taxon>
        <taxon>Duplodnaviria</taxon>
        <taxon>Heunggongvirae</taxon>
        <taxon>Uroviricota</taxon>
        <taxon>Caudoviricetes</taxon>
        <taxon>Andregratiavirinae</taxon>
        <taxon>Kirovvirus</taxon>
        <taxon>Kirovvirus kirov</taxon>
    </lineage>
</organism>
<evidence type="ECO:0000313" key="2">
    <source>
        <dbReference type="Proteomes" id="UP000594029"/>
    </source>
</evidence>
<protein>
    <submittedName>
        <fullName evidence="1">Uncharacterized protein</fullName>
    </submittedName>
</protein>
<sequence length="201" mass="24065">MAKKTRKCQRCKLDDTLMEEMEFELVGEKKPVKKFYHKACFVEHLKEKEFKRIEAEKLDVLTEKIKEIYGVSEVSKQAFPMLQKLRNGEPVYGNQKNLSKRYKEGYDYLLIAETFDYCSETIEYWNSVKPFNGFMSAFRYAMTIIIDKIYVVEQRAKKREDEARRMEQHLKRVEVEEQIFEETNYKKPSKSKADISDFLDD</sequence>
<reference evidence="1 2" key="1">
    <citation type="submission" date="2020-10" db="EMBL/GenBank/DDBJ databases">
        <authorList>
            <person name="Kazantseva O.A."/>
            <person name="Piligrimova E.G."/>
            <person name="Shadrin A.M."/>
        </authorList>
    </citation>
    <scope>NUCLEOTIDE SEQUENCE [LARGE SCALE GENOMIC DNA]</scope>
</reference>
<keyword evidence="2" id="KW-1185">Reference proteome</keyword>